<dbReference type="GO" id="GO:0071972">
    <property type="term" value="F:peptidoglycan L,D-transpeptidase activity"/>
    <property type="evidence" value="ECO:0007669"/>
    <property type="project" value="TreeGrafter"/>
</dbReference>
<evidence type="ECO:0000256" key="4">
    <source>
        <dbReference type="ARBA" id="ARBA00022984"/>
    </source>
</evidence>
<dbReference type="AlphaFoldDB" id="A0A4S4G4V5"/>
<evidence type="ECO:0000256" key="2">
    <source>
        <dbReference type="ARBA" id="ARBA00022679"/>
    </source>
</evidence>
<feature type="domain" description="L,D-TPase catalytic" evidence="7">
    <location>
        <begin position="20"/>
        <end position="142"/>
    </location>
</feature>
<keyword evidence="5 6" id="KW-0961">Cell wall biogenesis/degradation</keyword>
<evidence type="ECO:0000256" key="5">
    <source>
        <dbReference type="ARBA" id="ARBA00023316"/>
    </source>
</evidence>
<evidence type="ECO:0000313" key="9">
    <source>
        <dbReference type="Proteomes" id="UP000308978"/>
    </source>
</evidence>
<evidence type="ECO:0000259" key="7">
    <source>
        <dbReference type="PROSITE" id="PS52029"/>
    </source>
</evidence>
<dbReference type="PANTHER" id="PTHR30582:SF2">
    <property type="entry name" value="L,D-TRANSPEPTIDASE YCIB-RELATED"/>
    <property type="match status" value="1"/>
</dbReference>
<dbReference type="CDD" id="cd16913">
    <property type="entry name" value="YkuD_like"/>
    <property type="match status" value="1"/>
</dbReference>
<dbReference type="UniPathway" id="UPA00219"/>
<keyword evidence="3 6" id="KW-0133">Cell shape</keyword>
<feature type="active site" description="Nucleophile" evidence="6">
    <location>
        <position position="118"/>
    </location>
</feature>
<evidence type="ECO:0000256" key="1">
    <source>
        <dbReference type="ARBA" id="ARBA00004752"/>
    </source>
</evidence>
<dbReference type="Gene3D" id="2.40.440.10">
    <property type="entry name" value="L,D-transpeptidase catalytic domain-like"/>
    <property type="match status" value="1"/>
</dbReference>
<dbReference type="PANTHER" id="PTHR30582">
    <property type="entry name" value="L,D-TRANSPEPTIDASE"/>
    <property type="match status" value="1"/>
</dbReference>
<dbReference type="EMBL" id="SSTJ01000007">
    <property type="protein sequence ID" value="THG37226.1"/>
    <property type="molecule type" value="Genomic_DNA"/>
</dbReference>
<dbReference type="InterPro" id="IPR005490">
    <property type="entry name" value="LD_TPept_cat_dom"/>
</dbReference>
<evidence type="ECO:0000256" key="3">
    <source>
        <dbReference type="ARBA" id="ARBA00022960"/>
    </source>
</evidence>
<sequence length="142" mass="16045">MSMRLSMAAKAQGQSSKTKWLILVDTHKNRVCVLKGKRGQWNVHKFFKCSSGAPGSRTVRGKFTIGSRGLSFGEDKGYSCWYWTQFYGNYLFHSVLYNPGSKRSLQDGRLGMNLSHGCVRLAIGNAKWINRNIPSGTKVWTY</sequence>
<dbReference type="Pfam" id="PF03734">
    <property type="entry name" value="YkuD"/>
    <property type="match status" value="1"/>
</dbReference>
<accession>A0A4S4G4V5</accession>
<dbReference type="GO" id="GO:0008360">
    <property type="term" value="P:regulation of cell shape"/>
    <property type="evidence" value="ECO:0007669"/>
    <property type="project" value="UniProtKB-UniRule"/>
</dbReference>
<feature type="active site" description="Proton donor/acceptor" evidence="6">
    <location>
        <position position="93"/>
    </location>
</feature>
<name>A0A4S4G4V5_9ACTN</name>
<keyword evidence="2" id="KW-0808">Transferase</keyword>
<dbReference type="GO" id="GO:0005576">
    <property type="term" value="C:extracellular region"/>
    <property type="evidence" value="ECO:0007669"/>
    <property type="project" value="TreeGrafter"/>
</dbReference>
<dbReference type="Proteomes" id="UP000308978">
    <property type="component" value="Unassembled WGS sequence"/>
</dbReference>
<keyword evidence="4 6" id="KW-0573">Peptidoglycan synthesis</keyword>
<gene>
    <name evidence="8" type="ORF">E5986_06995</name>
</gene>
<comment type="pathway">
    <text evidence="1 6">Cell wall biogenesis; peptidoglycan biosynthesis.</text>
</comment>
<dbReference type="GO" id="GO:0018104">
    <property type="term" value="P:peptidoglycan-protein cross-linking"/>
    <property type="evidence" value="ECO:0007669"/>
    <property type="project" value="TreeGrafter"/>
</dbReference>
<dbReference type="GO" id="GO:0071555">
    <property type="term" value="P:cell wall organization"/>
    <property type="evidence" value="ECO:0007669"/>
    <property type="project" value="UniProtKB-UniRule"/>
</dbReference>
<reference evidence="8 9" key="1">
    <citation type="submission" date="2019-04" db="EMBL/GenBank/DDBJ databases">
        <title>Microbes associate with the intestines of laboratory mice.</title>
        <authorList>
            <person name="Navarre W."/>
            <person name="Wong E."/>
            <person name="Huang K.C."/>
            <person name="Tropini C."/>
            <person name="Ng K."/>
            <person name="Yu B."/>
        </authorList>
    </citation>
    <scope>NUCLEOTIDE SEQUENCE [LARGE SCALE GENOMIC DNA]</scope>
    <source>
        <strain evidence="8 9">NM80_B27</strain>
    </source>
</reference>
<dbReference type="GO" id="GO:0016740">
    <property type="term" value="F:transferase activity"/>
    <property type="evidence" value="ECO:0007669"/>
    <property type="project" value="UniProtKB-KW"/>
</dbReference>
<dbReference type="PROSITE" id="PS52029">
    <property type="entry name" value="LD_TPASE"/>
    <property type="match status" value="1"/>
</dbReference>
<evidence type="ECO:0000313" key="8">
    <source>
        <dbReference type="EMBL" id="THG37226.1"/>
    </source>
</evidence>
<dbReference type="SUPFAM" id="SSF141523">
    <property type="entry name" value="L,D-transpeptidase catalytic domain-like"/>
    <property type="match status" value="1"/>
</dbReference>
<evidence type="ECO:0000256" key="6">
    <source>
        <dbReference type="PROSITE-ProRule" id="PRU01373"/>
    </source>
</evidence>
<dbReference type="InterPro" id="IPR038063">
    <property type="entry name" value="Transpep_catalytic_dom"/>
</dbReference>
<protein>
    <submittedName>
        <fullName evidence="8">L,D-transpeptidase</fullName>
    </submittedName>
</protein>
<dbReference type="InterPro" id="IPR050979">
    <property type="entry name" value="LD-transpeptidase"/>
</dbReference>
<organism evidence="8 9">
    <name type="scientific">Adlercreutzia caecimuris</name>
    <dbReference type="NCBI Taxonomy" id="671266"/>
    <lineage>
        <taxon>Bacteria</taxon>
        <taxon>Bacillati</taxon>
        <taxon>Actinomycetota</taxon>
        <taxon>Coriobacteriia</taxon>
        <taxon>Eggerthellales</taxon>
        <taxon>Eggerthellaceae</taxon>
        <taxon>Adlercreutzia</taxon>
    </lineage>
</organism>
<comment type="caution">
    <text evidence="8">The sequence shown here is derived from an EMBL/GenBank/DDBJ whole genome shotgun (WGS) entry which is preliminary data.</text>
</comment>
<proteinExistence type="predicted"/>